<reference evidence="11" key="1">
    <citation type="journal article" date="2014" name="Genome Announc.">
        <title>Draft Genome Sequence of Lactobacillus oryzae Strain SG293T.</title>
        <authorList>
            <person name="Tanizawa Y."/>
            <person name="Fujisawa T."/>
            <person name="Mochizuki T."/>
            <person name="Kaminuma E."/>
            <person name="Nakamura Y."/>
            <person name="Tohno M."/>
        </authorList>
    </citation>
    <scope>NUCLEOTIDE SEQUENCE [LARGE SCALE GENOMIC DNA]</scope>
    <source>
        <strain evidence="11">SG293</strain>
    </source>
</reference>
<accession>A0A081BGC8</accession>
<dbReference type="GO" id="GO:0070063">
    <property type="term" value="F:RNA polymerase binding"/>
    <property type="evidence" value="ECO:0007669"/>
    <property type="project" value="InterPro"/>
</dbReference>
<evidence type="ECO:0000256" key="2">
    <source>
        <dbReference type="ARBA" id="ARBA00013729"/>
    </source>
</evidence>
<dbReference type="PANTHER" id="PTHR30437">
    <property type="entry name" value="TRANSCRIPTION ELONGATION FACTOR GREA"/>
    <property type="match status" value="1"/>
</dbReference>
<evidence type="ECO:0000256" key="3">
    <source>
        <dbReference type="ARBA" id="ARBA00023015"/>
    </source>
</evidence>
<gene>
    <name evidence="8 11" type="primary">greA</name>
    <name evidence="11" type="ORF">LOSG293_020340</name>
</gene>
<dbReference type="GO" id="GO:0003677">
    <property type="term" value="F:DNA binding"/>
    <property type="evidence" value="ECO:0007669"/>
    <property type="project" value="UniProtKB-UniRule"/>
</dbReference>
<dbReference type="PIRSF" id="PIRSF006092">
    <property type="entry name" value="GreA_GreB"/>
    <property type="match status" value="1"/>
</dbReference>
<evidence type="ECO:0000256" key="6">
    <source>
        <dbReference type="ARBA" id="ARBA00024916"/>
    </source>
</evidence>
<name>A0A081BGC8_9LACO</name>
<dbReference type="Gene3D" id="3.10.50.30">
    <property type="entry name" value="Transcription elongation factor, GreA/GreB, C-terminal domain"/>
    <property type="match status" value="1"/>
</dbReference>
<keyword evidence="4 8" id="KW-0238">DNA-binding</keyword>
<dbReference type="FunFam" id="3.10.50.30:FF:000001">
    <property type="entry name" value="Transcription elongation factor GreA"/>
    <property type="match status" value="1"/>
</dbReference>
<proteinExistence type="inferred from homology"/>
<sequence>MEPETTPITANGYHQIEQEIERLKATKPAAIKRLAEAAALGDRSENAEYSESKRALGQLKGRIHFLTKQLQYSEIVTPADDETIEIGKTVTIQFLDDGEEETFEIVGKPEADVNLNKISLVSPIGAALLGSAVGETVTVTAPEFSYKVKILKVTLS</sequence>
<keyword evidence="3 8" id="KW-0805">Transcription regulation</keyword>
<evidence type="ECO:0000313" key="12">
    <source>
        <dbReference type="Proteomes" id="UP000028700"/>
    </source>
</evidence>
<dbReference type="GO" id="GO:0003746">
    <property type="term" value="F:translation elongation factor activity"/>
    <property type="evidence" value="ECO:0007669"/>
    <property type="project" value="UniProtKB-KW"/>
</dbReference>
<dbReference type="Proteomes" id="UP000028700">
    <property type="component" value="Unassembled WGS sequence"/>
</dbReference>
<dbReference type="OrthoDB" id="9808774at2"/>
<dbReference type="InterPro" id="IPR018151">
    <property type="entry name" value="TF_GreA/GreB_CS"/>
</dbReference>
<feature type="domain" description="Transcription elongation factor GreA/GreB C-terminal" evidence="9">
    <location>
        <begin position="81"/>
        <end position="154"/>
    </location>
</feature>
<evidence type="ECO:0000256" key="1">
    <source>
        <dbReference type="ARBA" id="ARBA00008213"/>
    </source>
</evidence>
<dbReference type="RefSeq" id="WP_034525945.1">
    <property type="nucleotide sequence ID" value="NZ_BBJM01000002.1"/>
</dbReference>
<dbReference type="SUPFAM" id="SSF54534">
    <property type="entry name" value="FKBP-like"/>
    <property type="match status" value="1"/>
</dbReference>
<comment type="similarity">
    <text evidence="1 8">Belongs to the GreA/GreB family.</text>
</comment>
<evidence type="ECO:0000259" key="9">
    <source>
        <dbReference type="Pfam" id="PF01272"/>
    </source>
</evidence>
<dbReference type="GO" id="GO:0006354">
    <property type="term" value="P:DNA-templated transcription elongation"/>
    <property type="evidence" value="ECO:0007669"/>
    <property type="project" value="TreeGrafter"/>
</dbReference>
<dbReference type="HAMAP" id="MF_00105">
    <property type="entry name" value="GreA_GreB"/>
    <property type="match status" value="1"/>
</dbReference>
<dbReference type="PROSITE" id="PS00830">
    <property type="entry name" value="GREAB_2"/>
    <property type="match status" value="1"/>
</dbReference>
<evidence type="ECO:0000313" key="11">
    <source>
        <dbReference type="EMBL" id="GAK47096.1"/>
    </source>
</evidence>
<dbReference type="Gene3D" id="1.10.287.180">
    <property type="entry name" value="Transcription elongation factor, GreA/GreB, N-terminal domain"/>
    <property type="match status" value="1"/>
</dbReference>
<dbReference type="InterPro" id="IPR028624">
    <property type="entry name" value="Tscrpt_elong_fac_GreA/B"/>
</dbReference>
<protein>
    <recommendedName>
        <fullName evidence="2 8">Transcription elongation factor GreA</fullName>
    </recommendedName>
    <alternativeName>
        <fullName evidence="7 8">Transcript cleavage factor GreA</fullName>
    </alternativeName>
</protein>
<dbReference type="STRING" id="1291743.LOSG293_020340"/>
<keyword evidence="11" id="KW-0251">Elongation factor</keyword>
<dbReference type="EMBL" id="BBJM01000002">
    <property type="protein sequence ID" value="GAK47096.1"/>
    <property type="molecule type" value="Genomic_DNA"/>
</dbReference>
<organism evidence="11 12">
    <name type="scientific">Secundilactobacillus oryzae JCM 18671</name>
    <dbReference type="NCBI Taxonomy" id="1291743"/>
    <lineage>
        <taxon>Bacteria</taxon>
        <taxon>Bacillati</taxon>
        <taxon>Bacillota</taxon>
        <taxon>Bacilli</taxon>
        <taxon>Lactobacillales</taxon>
        <taxon>Lactobacillaceae</taxon>
        <taxon>Secundilactobacillus</taxon>
    </lineage>
</organism>
<dbReference type="InterPro" id="IPR036805">
    <property type="entry name" value="Tscrpt_elong_fac_GreA/B_N_sf"/>
</dbReference>
<dbReference type="SUPFAM" id="SSF46557">
    <property type="entry name" value="GreA transcript cleavage protein, N-terminal domain"/>
    <property type="match status" value="1"/>
</dbReference>
<comment type="function">
    <text evidence="6 8">Necessary for efficient RNA polymerase transcription elongation past template-encoded arresting sites. The arresting sites in DNA have the property of trapping a certain fraction of elongating RNA polymerases that pass through, resulting in locked ternary complexes. Cleavage of the nascent transcript by cleavage factors such as GreA or GreB allows the resumption of elongation from the new 3'terminus. GreA releases sequences of 2 to 3 nucleotides.</text>
</comment>
<dbReference type="GO" id="GO:0032784">
    <property type="term" value="P:regulation of DNA-templated transcription elongation"/>
    <property type="evidence" value="ECO:0007669"/>
    <property type="project" value="UniProtKB-UniRule"/>
</dbReference>
<dbReference type="Pfam" id="PF03449">
    <property type="entry name" value="GreA_GreB_N"/>
    <property type="match status" value="1"/>
</dbReference>
<feature type="domain" description="Transcription elongation factor GreA/GreB N-terminal" evidence="10">
    <location>
        <begin position="7"/>
        <end position="75"/>
    </location>
</feature>
<keyword evidence="12" id="KW-1185">Reference proteome</keyword>
<evidence type="ECO:0000256" key="4">
    <source>
        <dbReference type="ARBA" id="ARBA00023125"/>
    </source>
</evidence>
<evidence type="ECO:0000256" key="8">
    <source>
        <dbReference type="HAMAP-Rule" id="MF_00105"/>
    </source>
</evidence>
<dbReference type="InterPro" id="IPR036953">
    <property type="entry name" value="GreA/GreB_C_sf"/>
</dbReference>
<comment type="caution">
    <text evidence="11">The sequence shown here is derived from an EMBL/GenBank/DDBJ whole genome shotgun (WGS) entry which is preliminary data.</text>
</comment>
<keyword evidence="11" id="KW-0648">Protein biosynthesis</keyword>
<dbReference type="NCBIfam" id="NF001263">
    <property type="entry name" value="PRK00226.1-4"/>
    <property type="match status" value="1"/>
</dbReference>
<evidence type="ECO:0000259" key="10">
    <source>
        <dbReference type="Pfam" id="PF03449"/>
    </source>
</evidence>
<evidence type="ECO:0000256" key="7">
    <source>
        <dbReference type="ARBA" id="ARBA00030776"/>
    </source>
</evidence>
<dbReference type="FunFam" id="1.10.287.180:FF:000001">
    <property type="entry name" value="Transcription elongation factor GreA"/>
    <property type="match status" value="1"/>
</dbReference>
<dbReference type="InterPro" id="IPR022691">
    <property type="entry name" value="Tscrpt_elong_fac_GreA/B_N"/>
</dbReference>
<dbReference type="Pfam" id="PF01272">
    <property type="entry name" value="GreA_GreB"/>
    <property type="match status" value="1"/>
</dbReference>
<dbReference type="InterPro" id="IPR001437">
    <property type="entry name" value="Tscrpt_elong_fac_GreA/B_C"/>
</dbReference>
<dbReference type="AlphaFoldDB" id="A0A081BGC8"/>
<keyword evidence="5 8" id="KW-0804">Transcription</keyword>
<dbReference type="eggNOG" id="COG0782">
    <property type="taxonomic scope" value="Bacteria"/>
</dbReference>
<dbReference type="InterPro" id="IPR023459">
    <property type="entry name" value="Tscrpt_elong_fac_GreA/B_fam"/>
</dbReference>
<dbReference type="PANTHER" id="PTHR30437:SF4">
    <property type="entry name" value="TRANSCRIPTION ELONGATION FACTOR GREA"/>
    <property type="match status" value="1"/>
</dbReference>
<evidence type="ECO:0000256" key="5">
    <source>
        <dbReference type="ARBA" id="ARBA00023163"/>
    </source>
</evidence>